<evidence type="ECO:0000256" key="2">
    <source>
        <dbReference type="ARBA" id="ARBA00009286"/>
    </source>
</evidence>
<dbReference type="InterPro" id="IPR011992">
    <property type="entry name" value="EF-hand-dom_pair"/>
</dbReference>
<dbReference type="InterPro" id="IPR044581">
    <property type="entry name" value="TPC1_plant"/>
</dbReference>
<evidence type="ECO:0000256" key="9">
    <source>
        <dbReference type="ARBA" id="ARBA00022989"/>
    </source>
</evidence>
<protein>
    <recommendedName>
        <fullName evidence="14">EF-hand domain-containing protein</fullName>
    </recommendedName>
</protein>
<gene>
    <name evidence="15" type="ORF">BRAN1462_LOCUS6665</name>
</gene>
<dbReference type="PANTHER" id="PTHR46988:SF2">
    <property type="entry name" value="TWO PORE CALCIUM CHANNEL PROTEIN 1"/>
    <property type="match status" value="1"/>
</dbReference>
<evidence type="ECO:0000256" key="11">
    <source>
        <dbReference type="ARBA" id="ARBA00023136"/>
    </source>
</evidence>
<dbReference type="GO" id="GO:0005245">
    <property type="term" value="F:voltage-gated calcium channel activity"/>
    <property type="evidence" value="ECO:0007669"/>
    <property type="project" value="InterPro"/>
</dbReference>
<evidence type="ECO:0000313" key="15">
    <source>
        <dbReference type="EMBL" id="CAD9510125.1"/>
    </source>
</evidence>
<feature type="transmembrane region" description="Helical" evidence="13">
    <location>
        <begin position="621"/>
        <end position="651"/>
    </location>
</feature>
<evidence type="ECO:0000256" key="7">
    <source>
        <dbReference type="ARBA" id="ARBA00022837"/>
    </source>
</evidence>
<dbReference type="SUPFAM" id="SSF81324">
    <property type="entry name" value="Voltage-gated potassium channels"/>
    <property type="match status" value="1"/>
</dbReference>
<keyword evidence="12" id="KW-0407">Ion channel</keyword>
<dbReference type="InterPro" id="IPR027359">
    <property type="entry name" value="Volt_channel_dom_sf"/>
</dbReference>
<evidence type="ECO:0000256" key="4">
    <source>
        <dbReference type="ARBA" id="ARBA00022448"/>
    </source>
</evidence>
<feature type="transmembrane region" description="Helical" evidence="13">
    <location>
        <begin position="146"/>
        <end position="168"/>
    </location>
</feature>
<dbReference type="GO" id="GO:0005509">
    <property type="term" value="F:calcium ion binding"/>
    <property type="evidence" value="ECO:0007669"/>
    <property type="project" value="InterPro"/>
</dbReference>
<evidence type="ECO:0000256" key="13">
    <source>
        <dbReference type="SAM" id="Phobius"/>
    </source>
</evidence>
<evidence type="ECO:0000256" key="3">
    <source>
        <dbReference type="ARBA" id="ARBA00011738"/>
    </source>
</evidence>
<reference evidence="15" key="1">
    <citation type="submission" date="2021-01" db="EMBL/GenBank/DDBJ databases">
        <authorList>
            <person name="Corre E."/>
            <person name="Pelletier E."/>
            <person name="Niang G."/>
            <person name="Scheremetjew M."/>
            <person name="Finn R."/>
            <person name="Kale V."/>
            <person name="Holt S."/>
            <person name="Cochrane G."/>
            <person name="Meng A."/>
            <person name="Brown T."/>
            <person name="Cohen L."/>
        </authorList>
    </citation>
    <scope>NUCLEOTIDE SEQUENCE</scope>
    <source>
        <strain evidence="15">RCC3387</strain>
    </source>
</reference>
<dbReference type="PANTHER" id="PTHR46988">
    <property type="entry name" value="TWO PORE CALCIUM CHANNEL PROTEIN 1"/>
    <property type="match status" value="1"/>
</dbReference>
<feature type="domain" description="EF-hand" evidence="14">
    <location>
        <begin position="300"/>
        <end position="335"/>
    </location>
</feature>
<comment type="subcellular location">
    <subcellularLocation>
        <location evidence="1">Membrane</location>
        <topology evidence="1">Multi-pass membrane protein</topology>
    </subcellularLocation>
</comment>
<comment type="subunit">
    <text evidence="3">Homodimer.</text>
</comment>
<dbReference type="Gene3D" id="1.20.120.350">
    <property type="entry name" value="Voltage-gated potassium channels. Chain C"/>
    <property type="match status" value="1"/>
</dbReference>
<evidence type="ECO:0000256" key="1">
    <source>
        <dbReference type="ARBA" id="ARBA00004141"/>
    </source>
</evidence>
<dbReference type="Pfam" id="PF00520">
    <property type="entry name" value="Ion_trans"/>
    <property type="match status" value="1"/>
</dbReference>
<comment type="similarity">
    <text evidence="2">Belongs to the calcium channel alpha-1 subunit (TC 1.A.1.11) family. Two pore calcium channel subfamily.</text>
</comment>
<dbReference type="AlphaFoldDB" id="A0A7S2I652"/>
<proteinExistence type="inferred from homology"/>
<keyword evidence="7" id="KW-0106">Calcium</keyword>
<accession>A0A7S2I652</accession>
<dbReference type="SUPFAM" id="SSF47473">
    <property type="entry name" value="EF-hand"/>
    <property type="match status" value="1"/>
</dbReference>
<feature type="transmembrane region" description="Helical" evidence="13">
    <location>
        <begin position="540"/>
        <end position="560"/>
    </location>
</feature>
<keyword evidence="8" id="KW-0851">Voltage-gated channel</keyword>
<name>A0A7S2I652_9DINO</name>
<keyword evidence="6" id="KW-0677">Repeat</keyword>
<dbReference type="Gene3D" id="1.10.238.10">
    <property type="entry name" value="EF-hand"/>
    <property type="match status" value="1"/>
</dbReference>
<dbReference type="GO" id="GO:0034702">
    <property type="term" value="C:monoatomic ion channel complex"/>
    <property type="evidence" value="ECO:0007669"/>
    <property type="project" value="UniProtKB-KW"/>
</dbReference>
<evidence type="ECO:0000256" key="6">
    <source>
        <dbReference type="ARBA" id="ARBA00022737"/>
    </source>
</evidence>
<evidence type="ECO:0000256" key="10">
    <source>
        <dbReference type="ARBA" id="ARBA00023065"/>
    </source>
</evidence>
<dbReference type="InterPro" id="IPR018247">
    <property type="entry name" value="EF_Hand_1_Ca_BS"/>
</dbReference>
<feature type="transmembrane region" description="Helical" evidence="13">
    <location>
        <begin position="210"/>
        <end position="231"/>
    </location>
</feature>
<keyword evidence="9 13" id="KW-1133">Transmembrane helix</keyword>
<keyword evidence="11 13" id="KW-0472">Membrane</keyword>
<dbReference type="InterPro" id="IPR005821">
    <property type="entry name" value="Ion_trans_dom"/>
</dbReference>
<keyword evidence="10" id="KW-0406">Ion transport</keyword>
<dbReference type="PROSITE" id="PS50222">
    <property type="entry name" value="EF_HAND_2"/>
    <property type="match status" value="1"/>
</dbReference>
<keyword evidence="4" id="KW-0813">Transport</keyword>
<evidence type="ECO:0000256" key="8">
    <source>
        <dbReference type="ARBA" id="ARBA00022882"/>
    </source>
</evidence>
<dbReference type="EMBL" id="HBGW01010410">
    <property type="protein sequence ID" value="CAD9510125.1"/>
    <property type="molecule type" value="Transcribed_RNA"/>
</dbReference>
<organism evidence="15">
    <name type="scientific">Zooxanthella nutricula</name>
    <dbReference type="NCBI Taxonomy" id="1333877"/>
    <lineage>
        <taxon>Eukaryota</taxon>
        <taxon>Sar</taxon>
        <taxon>Alveolata</taxon>
        <taxon>Dinophyceae</taxon>
        <taxon>Peridiniales</taxon>
        <taxon>Peridiniales incertae sedis</taxon>
        <taxon>Zooxanthella</taxon>
    </lineage>
</organism>
<evidence type="ECO:0000259" key="14">
    <source>
        <dbReference type="PROSITE" id="PS50222"/>
    </source>
</evidence>
<dbReference type="InterPro" id="IPR002048">
    <property type="entry name" value="EF_hand_dom"/>
</dbReference>
<feature type="transmembrane region" description="Helical" evidence="13">
    <location>
        <begin position="123"/>
        <end position="140"/>
    </location>
</feature>
<keyword evidence="5 13" id="KW-0812">Transmembrane</keyword>
<sequence length="740" mass="83989">MLVLSVFETPAWCGQQSHSLFGDAGARCSESPGGDDILLSGVPYIPLGWGLIIELVILYFISKKFRLERAVQLEYFETMTPKQEYYNLKGINFGLACVAFEVLDMVFFVAFRPRFRLAFLARTGYLFLLPAVLNLSQLVYSCLWEFFSIASFLIGTILLFAWIAVMIFQDMSLGAKGFHSFSSALYSMFVAGVSAEFLTTFLESYTTHRWVGLLWLVFLVIVHVLLLSLVLDTLTAAYMTYSEKYAEEEAEHKVKGILKAFRVIAEVTDSPNSSDNPEVTKKGFIAFIKEYSLSPKVVPMSEDKASIMFMAIDKDGSGLIDYEEFCGICRVIQYKVWCTRKDSFLATWCPALWDSGRFRRFRRFVVGEGGQHSQRAGLSISDMVHSSEDHLTSEDQASGPEQSAGIPGLERWMNVVLIVNLSLVVLETAYDLSKVPEPPMFEFLELVFSLVYLGEVMCKLSVVSFGEYWAFTSNQFDFFSTWLLLSTSVIERLFSGNLSTYANMLRLLRLLRVVKNLKNVDSVQFMVKTISKLLLTAKDMVILLGVVVFFFTLLSVQLVGGELYVGNKKLEGSEYLEEHMAVLNCNDVPCAFGLWVVMLLSEYVPNFPDAVSRVSHVPGTWIIFPIFYVCGVSIVFELVKAFTIEVFITLFRERARKEVKHEDAFERCLHVFRQALDKRGENLHYRESGNESQQLAIQEALERLVHKAEKRKKHSYRGSTIDLMLMHGEDPASPAKKHHH</sequence>
<dbReference type="PROSITE" id="PS00018">
    <property type="entry name" value="EF_HAND_1"/>
    <property type="match status" value="1"/>
</dbReference>
<dbReference type="Gene3D" id="1.10.287.70">
    <property type="match status" value="1"/>
</dbReference>
<evidence type="ECO:0000256" key="5">
    <source>
        <dbReference type="ARBA" id="ARBA00022692"/>
    </source>
</evidence>
<feature type="transmembrane region" description="Helical" evidence="13">
    <location>
        <begin position="37"/>
        <end position="61"/>
    </location>
</feature>
<feature type="transmembrane region" description="Helical" evidence="13">
    <location>
        <begin position="180"/>
        <end position="198"/>
    </location>
</feature>
<evidence type="ECO:0000256" key="12">
    <source>
        <dbReference type="ARBA" id="ARBA00023303"/>
    </source>
</evidence>
<dbReference type="Pfam" id="PF00036">
    <property type="entry name" value="EF-hand_1"/>
    <property type="match status" value="1"/>
</dbReference>